<proteinExistence type="predicted"/>
<dbReference type="Proteomes" id="UP001283361">
    <property type="component" value="Unassembled WGS sequence"/>
</dbReference>
<sequence length="87" mass="9876">MEVAVINLAPQPLDSDLTCHSRSLIKLLPRAKTGKPEHRVTVDVIQQRISLSDETCLRLSVIKIKAVLARRQMIGVKLSSDWTWMIR</sequence>
<gene>
    <name evidence="1" type="ORF">RRG08_027792</name>
</gene>
<evidence type="ECO:0000313" key="1">
    <source>
        <dbReference type="EMBL" id="KAK3765153.1"/>
    </source>
</evidence>
<evidence type="ECO:0000313" key="2">
    <source>
        <dbReference type="Proteomes" id="UP001283361"/>
    </source>
</evidence>
<accession>A0AAE0Z9D9</accession>
<dbReference type="EMBL" id="JAWDGP010004345">
    <property type="protein sequence ID" value="KAK3765153.1"/>
    <property type="molecule type" value="Genomic_DNA"/>
</dbReference>
<keyword evidence="2" id="KW-1185">Reference proteome</keyword>
<name>A0AAE0Z9D9_9GAST</name>
<protein>
    <submittedName>
        <fullName evidence="1">Uncharacterized protein</fullName>
    </submittedName>
</protein>
<comment type="caution">
    <text evidence="1">The sequence shown here is derived from an EMBL/GenBank/DDBJ whole genome shotgun (WGS) entry which is preliminary data.</text>
</comment>
<organism evidence="1 2">
    <name type="scientific">Elysia crispata</name>
    <name type="common">lettuce slug</name>
    <dbReference type="NCBI Taxonomy" id="231223"/>
    <lineage>
        <taxon>Eukaryota</taxon>
        <taxon>Metazoa</taxon>
        <taxon>Spiralia</taxon>
        <taxon>Lophotrochozoa</taxon>
        <taxon>Mollusca</taxon>
        <taxon>Gastropoda</taxon>
        <taxon>Heterobranchia</taxon>
        <taxon>Euthyneura</taxon>
        <taxon>Panpulmonata</taxon>
        <taxon>Sacoglossa</taxon>
        <taxon>Placobranchoidea</taxon>
        <taxon>Plakobranchidae</taxon>
        <taxon>Elysia</taxon>
    </lineage>
</organism>
<dbReference type="AlphaFoldDB" id="A0AAE0Z9D9"/>
<reference evidence="1" key="1">
    <citation type="journal article" date="2023" name="G3 (Bethesda)">
        <title>A reference genome for the long-term kleptoplast-retaining sea slug Elysia crispata morphotype clarki.</title>
        <authorList>
            <person name="Eastman K.E."/>
            <person name="Pendleton A.L."/>
            <person name="Shaikh M.A."/>
            <person name="Suttiyut T."/>
            <person name="Ogas R."/>
            <person name="Tomko P."/>
            <person name="Gavelis G."/>
            <person name="Widhalm J.R."/>
            <person name="Wisecaver J.H."/>
        </authorList>
    </citation>
    <scope>NUCLEOTIDE SEQUENCE</scope>
    <source>
        <strain evidence="1">ECLA1</strain>
    </source>
</reference>